<dbReference type="AlphaFoldDB" id="A0A8S1GVE2"/>
<evidence type="ECO:0000313" key="1">
    <source>
        <dbReference type="EMBL" id="CAD6187084.1"/>
    </source>
</evidence>
<keyword evidence="2" id="KW-1185">Reference proteome</keyword>
<accession>A0A8S1GVE2</accession>
<dbReference type="OrthoDB" id="10568217at2759"/>
<dbReference type="EMBL" id="CAJGYM010000005">
    <property type="protein sequence ID" value="CAD6187084.1"/>
    <property type="molecule type" value="Genomic_DNA"/>
</dbReference>
<organism evidence="1 2">
    <name type="scientific">Caenorhabditis auriculariae</name>
    <dbReference type="NCBI Taxonomy" id="2777116"/>
    <lineage>
        <taxon>Eukaryota</taxon>
        <taxon>Metazoa</taxon>
        <taxon>Ecdysozoa</taxon>
        <taxon>Nematoda</taxon>
        <taxon>Chromadorea</taxon>
        <taxon>Rhabditida</taxon>
        <taxon>Rhabditina</taxon>
        <taxon>Rhabditomorpha</taxon>
        <taxon>Rhabditoidea</taxon>
        <taxon>Rhabditidae</taxon>
        <taxon>Peloderinae</taxon>
        <taxon>Caenorhabditis</taxon>
    </lineage>
</organism>
<gene>
    <name evidence="1" type="ORF">CAUJ_LOCUS3003</name>
</gene>
<sequence length="68" mass="7261">MSCFSMVGKSPSRAIGKSFQPAINAPRQSLIGHVIAPAQSCLKGREAEIPCFGATDLRRLTLTLIFGI</sequence>
<comment type="caution">
    <text evidence="1">The sequence shown here is derived from an EMBL/GenBank/DDBJ whole genome shotgun (WGS) entry which is preliminary data.</text>
</comment>
<protein>
    <submittedName>
        <fullName evidence="1">Uncharacterized protein</fullName>
    </submittedName>
</protein>
<reference evidence="1" key="1">
    <citation type="submission" date="2020-10" db="EMBL/GenBank/DDBJ databases">
        <authorList>
            <person name="Kikuchi T."/>
        </authorList>
    </citation>
    <scope>NUCLEOTIDE SEQUENCE</scope>
    <source>
        <strain evidence="1">NKZ352</strain>
    </source>
</reference>
<evidence type="ECO:0000313" key="2">
    <source>
        <dbReference type="Proteomes" id="UP000835052"/>
    </source>
</evidence>
<dbReference type="Proteomes" id="UP000835052">
    <property type="component" value="Unassembled WGS sequence"/>
</dbReference>
<name>A0A8S1GVE2_9PELO</name>
<proteinExistence type="predicted"/>